<gene>
    <name evidence="2" type="ORF">MARPO_0383s0002</name>
</gene>
<dbReference type="GO" id="GO:0046912">
    <property type="term" value="F:acyltransferase activity, acyl groups converted into alkyl on transfer"/>
    <property type="evidence" value="ECO:0007669"/>
    <property type="project" value="InterPro"/>
</dbReference>
<dbReference type="Pfam" id="PF00285">
    <property type="entry name" value="Citrate_synt"/>
    <property type="match status" value="1"/>
</dbReference>
<comment type="similarity">
    <text evidence="1">Belongs to the citrate synthase family.</text>
</comment>
<evidence type="ECO:0000313" key="2">
    <source>
        <dbReference type="EMBL" id="PTQ26782.1"/>
    </source>
</evidence>
<dbReference type="PANTHER" id="PTHR11739">
    <property type="entry name" value="CITRATE SYNTHASE"/>
    <property type="match status" value="1"/>
</dbReference>
<reference evidence="3" key="1">
    <citation type="journal article" date="2017" name="Cell">
        <title>Insights into land plant evolution garnered from the Marchantia polymorpha genome.</title>
        <authorList>
            <person name="Bowman J.L."/>
            <person name="Kohchi T."/>
            <person name="Yamato K.T."/>
            <person name="Jenkins J."/>
            <person name="Shu S."/>
            <person name="Ishizaki K."/>
            <person name="Yamaoka S."/>
            <person name="Nishihama R."/>
            <person name="Nakamura Y."/>
            <person name="Berger F."/>
            <person name="Adam C."/>
            <person name="Aki S.S."/>
            <person name="Althoff F."/>
            <person name="Araki T."/>
            <person name="Arteaga-Vazquez M.A."/>
            <person name="Balasubrmanian S."/>
            <person name="Barry K."/>
            <person name="Bauer D."/>
            <person name="Boehm C.R."/>
            <person name="Briginshaw L."/>
            <person name="Caballero-Perez J."/>
            <person name="Catarino B."/>
            <person name="Chen F."/>
            <person name="Chiyoda S."/>
            <person name="Chovatia M."/>
            <person name="Davies K.M."/>
            <person name="Delmans M."/>
            <person name="Demura T."/>
            <person name="Dierschke T."/>
            <person name="Dolan L."/>
            <person name="Dorantes-Acosta A.E."/>
            <person name="Eklund D.M."/>
            <person name="Florent S.N."/>
            <person name="Flores-Sandoval E."/>
            <person name="Fujiyama A."/>
            <person name="Fukuzawa H."/>
            <person name="Galik B."/>
            <person name="Grimanelli D."/>
            <person name="Grimwood J."/>
            <person name="Grossniklaus U."/>
            <person name="Hamada T."/>
            <person name="Haseloff J."/>
            <person name="Hetherington A.J."/>
            <person name="Higo A."/>
            <person name="Hirakawa Y."/>
            <person name="Hundley H.N."/>
            <person name="Ikeda Y."/>
            <person name="Inoue K."/>
            <person name="Inoue S.I."/>
            <person name="Ishida S."/>
            <person name="Jia Q."/>
            <person name="Kakita M."/>
            <person name="Kanazawa T."/>
            <person name="Kawai Y."/>
            <person name="Kawashima T."/>
            <person name="Kennedy M."/>
            <person name="Kinose K."/>
            <person name="Kinoshita T."/>
            <person name="Kohara Y."/>
            <person name="Koide E."/>
            <person name="Komatsu K."/>
            <person name="Kopischke S."/>
            <person name="Kubo M."/>
            <person name="Kyozuka J."/>
            <person name="Lagercrantz U."/>
            <person name="Lin S.S."/>
            <person name="Lindquist E."/>
            <person name="Lipzen A.M."/>
            <person name="Lu C.W."/>
            <person name="De Luna E."/>
            <person name="Martienssen R.A."/>
            <person name="Minamino N."/>
            <person name="Mizutani M."/>
            <person name="Mizutani M."/>
            <person name="Mochizuki N."/>
            <person name="Monte I."/>
            <person name="Mosher R."/>
            <person name="Nagasaki H."/>
            <person name="Nakagami H."/>
            <person name="Naramoto S."/>
            <person name="Nishitani K."/>
            <person name="Ohtani M."/>
            <person name="Okamoto T."/>
            <person name="Okumura M."/>
            <person name="Phillips J."/>
            <person name="Pollak B."/>
            <person name="Reinders A."/>
            <person name="Rovekamp M."/>
            <person name="Sano R."/>
            <person name="Sawa S."/>
            <person name="Schmid M.W."/>
            <person name="Shirakawa M."/>
            <person name="Solano R."/>
            <person name="Spunde A."/>
            <person name="Suetsugu N."/>
            <person name="Sugano S."/>
            <person name="Sugiyama A."/>
            <person name="Sun R."/>
            <person name="Suzuki Y."/>
            <person name="Takenaka M."/>
            <person name="Takezawa D."/>
            <person name="Tomogane H."/>
            <person name="Tsuzuki M."/>
            <person name="Ueda T."/>
            <person name="Umeda M."/>
            <person name="Ward J.M."/>
            <person name="Watanabe Y."/>
            <person name="Yazaki K."/>
            <person name="Yokoyama R."/>
            <person name="Yoshitake Y."/>
            <person name="Yotsui I."/>
            <person name="Zachgo S."/>
            <person name="Schmutz J."/>
        </authorList>
    </citation>
    <scope>NUCLEOTIDE SEQUENCE [LARGE SCALE GENOMIC DNA]</scope>
    <source>
        <strain evidence="3">Tak-1</strain>
    </source>
</reference>
<evidence type="ECO:0000313" key="3">
    <source>
        <dbReference type="Proteomes" id="UP000244005"/>
    </source>
</evidence>
<evidence type="ECO:0000256" key="1">
    <source>
        <dbReference type="RuleBase" id="RU000441"/>
    </source>
</evidence>
<dbReference type="InterPro" id="IPR002020">
    <property type="entry name" value="Citrate_synthase"/>
</dbReference>
<dbReference type="OrthoDB" id="1726246at2759"/>
<dbReference type="InterPro" id="IPR036969">
    <property type="entry name" value="Citrate_synthase_sf"/>
</dbReference>
<accession>A0A2R6VYS8</accession>
<dbReference type="Gene3D" id="1.10.580.10">
    <property type="entry name" value="Citrate Synthase, domain 1"/>
    <property type="match status" value="1"/>
</dbReference>
<name>A0A2R6VYS8_MARPO</name>
<dbReference type="SUPFAM" id="SSF48256">
    <property type="entry name" value="Citrate synthase"/>
    <property type="match status" value="1"/>
</dbReference>
<keyword evidence="3" id="KW-1185">Reference proteome</keyword>
<dbReference type="EMBL" id="KZ773036">
    <property type="protein sequence ID" value="PTQ26782.1"/>
    <property type="molecule type" value="Genomic_DNA"/>
</dbReference>
<dbReference type="OMA" id="DWIESYC"/>
<protein>
    <recommendedName>
        <fullName evidence="1">Citrate synthase</fullName>
    </recommendedName>
</protein>
<proteinExistence type="inferred from homology"/>
<dbReference type="InterPro" id="IPR016143">
    <property type="entry name" value="Citrate_synth-like_sm_a-sub"/>
</dbReference>
<organism evidence="2 3">
    <name type="scientific">Marchantia polymorpha</name>
    <name type="common">Common liverwort</name>
    <name type="synonym">Marchantia aquatica</name>
    <dbReference type="NCBI Taxonomy" id="3197"/>
    <lineage>
        <taxon>Eukaryota</taxon>
        <taxon>Viridiplantae</taxon>
        <taxon>Streptophyta</taxon>
        <taxon>Embryophyta</taxon>
        <taxon>Marchantiophyta</taxon>
        <taxon>Marchantiopsida</taxon>
        <taxon>Marchantiidae</taxon>
        <taxon>Marchantiales</taxon>
        <taxon>Marchantiaceae</taxon>
        <taxon>Marchantia</taxon>
    </lineage>
</organism>
<sequence>MFQIVSKVYKVVQVQFPPVLLELGKVKNPWPNVDAHSEVLLQYYVLNEGNYYTFLFGVSRTMGVRSQAIRDRDFGLLIERPKSMTIGSKTFAKKQAAKFEWGLV</sequence>
<dbReference type="PRINTS" id="PR00143">
    <property type="entry name" value="CITRTSNTHASE"/>
</dbReference>
<dbReference type="InterPro" id="IPR016142">
    <property type="entry name" value="Citrate_synth-like_lrg_a-sub"/>
</dbReference>
<keyword evidence="1" id="KW-0808">Transferase</keyword>
<dbReference type="Gene3D" id="1.10.230.10">
    <property type="entry name" value="Cytochrome P450-Terp, domain 2"/>
    <property type="match status" value="1"/>
</dbReference>
<dbReference type="PANTHER" id="PTHR11739:SF8">
    <property type="entry name" value="CITRATE SYNTHASE, MITOCHONDRIAL"/>
    <property type="match status" value="1"/>
</dbReference>
<dbReference type="AlphaFoldDB" id="A0A2R6VYS8"/>
<dbReference type="Proteomes" id="UP000244005">
    <property type="component" value="Unassembled WGS sequence"/>
</dbReference>